<proteinExistence type="predicted"/>
<dbReference type="AlphaFoldDB" id="A0AAE3H6G2"/>
<dbReference type="RefSeq" id="WP_255039335.1">
    <property type="nucleotide sequence ID" value="NZ_RJUF01000185.1"/>
</dbReference>
<keyword evidence="1" id="KW-1133">Transmembrane helix</keyword>
<dbReference type="Pfam" id="PF19851">
    <property type="entry name" value="DUF6326"/>
    <property type="match status" value="1"/>
</dbReference>
<dbReference type="Proteomes" id="UP001204144">
    <property type="component" value="Unassembled WGS sequence"/>
</dbReference>
<feature type="transmembrane region" description="Helical" evidence="1">
    <location>
        <begin position="45"/>
        <end position="66"/>
    </location>
</feature>
<reference evidence="2 3" key="1">
    <citation type="submission" date="2018-11" db="EMBL/GenBank/DDBJ databases">
        <title>Novel bacteria species description.</title>
        <authorList>
            <person name="Han J.-H."/>
        </authorList>
    </citation>
    <scope>NUCLEOTIDE SEQUENCE [LARGE SCALE GENOMIC DNA]</scope>
    <source>
        <strain evidence="2 3">KCTC23259</strain>
    </source>
</reference>
<accession>A0AAE3H6G2</accession>
<evidence type="ECO:0000313" key="2">
    <source>
        <dbReference type="EMBL" id="MCP9765618.1"/>
    </source>
</evidence>
<evidence type="ECO:0000256" key="1">
    <source>
        <dbReference type="SAM" id="Phobius"/>
    </source>
</evidence>
<keyword evidence="1" id="KW-0472">Membrane</keyword>
<keyword evidence="3" id="KW-1185">Reference proteome</keyword>
<keyword evidence="1" id="KW-0812">Transmembrane</keyword>
<feature type="transmembrane region" description="Helical" evidence="1">
    <location>
        <begin position="102"/>
        <end position="122"/>
    </location>
</feature>
<sequence>MNKKDLLSTLWIFVTFNYLYCDLIGLMDSSLLKQYLTGKVEGMEINPLFLFYAGILMEIPISMILFSRILPNKSNVWANILASFIKTFVMIITLFIGSFTIYYAFFAAIEIMTTMFIFGYSIKWLREGNRVSLL</sequence>
<evidence type="ECO:0000313" key="3">
    <source>
        <dbReference type="Proteomes" id="UP001204144"/>
    </source>
</evidence>
<dbReference type="InterPro" id="IPR046289">
    <property type="entry name" value="DUF6326"/>
</dbReference>
<feature type="transmembrane region" description="Helical" evidence="1">
    <location>
        <begin position="78"/>
        <end position="96"/>
    </location>
</feature>
<organism evidence="2 3">
    <name type="scientific">Lacihabitans soyangensis</name>
    <dbReference type="NCBI Taxonomy" id="869394"/>
    <lineage>
        <taxon>Bacteria</taxon>
        <taxon>Pseudomonadati</taxon>
        <taxon>Bacteroidota</taxon>
        <taxon>Cytophagia</taxon>
        <taxon>Cytophagales</taxon>
        <taxon>Leadbetterellaceae</taxon>
        <taxon>Lacihabitans</taxon>
    </lineage>
</organism>
<dbReference type="EMBL" id="RJUF01000185">
    <property type="protein sequence ID" value="MCP9765618.1"/>
    <property type="molecule type" value="Genomic_DNA"/>
</dbReference>
<comment type="caution">
    <text evidence="2">The sequence shown here is derived from an EMBL/GenBank/DDBJ whole genome shotgun (WGS) entry which is preliminary data.</text>
</comment>
<gene>
    <name evidence="2" type="ORF">EGI31_22000</name>
</gene>
<protein>
    <submittedName>
        <fullName evidence="2">Uncharacterized protein</fullName>
    </submittedName>
</protein>
<name>A0AAE3H6G2_9BACT</name>